<dbReference type="OrthoDB" id="752588at2"/>
<organism evidence="2 3">
    <name type="scientific">Sphingobacterium alkalisoli</name>
    <dbReference type="NCBI Taxonomy" id="1874115"/>
    <lineage>
        <taxon>Bacteria</taxon>
        <taxon>Pseudomonadati</taxon>
        <taxon>Bacteroidota</taxon>
        <taxon>Sphingobacteriia</taxon>
        <taxon>Sphingobacteriales</taxon>
        <taxon>Sphingobacteriaceae</taxon>
        <taxon>Sphingobacterium</taxon>
    </lineage>
</organism>
<dbReference type="InterPro" id="IPR018490">
    <property type="entry name" value="cNMP-bd_dom_sf"/>
</dbReference>
<evidence type="ECO:0000313" key="3">
    <source>
        <dbReference type="Proteomes" id="UP000309872"/>
    </source>
</evidence>
<accession>A0A4U0GRQ3</accession>
<dbReference type="Pfam" id="PF00027">
    <property type="entry name" value="cNMP_binding"/>
    <property type="match status" value="1"/>
</dbReference>
<dbReference type="Proteomes" id="UP000309872">
    <property type="component" value="Unassembled WGS sequence"/>
</dbReference>
<proteinExistence type="predicted"/>
<evidence type="ECO:0000259" key="1">
    <source>
        <dbReference type="PROSITE" id="PS50042"/>
    </source>
</evidence>
<sequence>MDKLIKLYPDGGKEMLYFFHKIFPIPRLAMIYVLENTRYEKVKKGKFIRSPLDSTEIIYFIVKGLMRGFIREDGEEITTWISEENNIVGSIRNLGLDVQTEEYIQALEDTLLIAISRSCLDELYDRFPEVNVIGRKVLEVYYRDAEERAYLGRLPSAEKRYRRLALTRRTLFGRVGLKYLASYLGMKKETLCRIRKKLKNI</sequence>
<feature type="domain" description="Cyclic nucleotide-binding" evidence="1">
    <location>
        <begin position="18"/>
        <end position="123"/>
    </location>
</feature>
<protein>
    <submittedName>
        <fullName evidence="2">Crp/Fnr family transcriptional regulator</fullName>
    </submittedName>
</protein>
<comment type="caution">
    <text evidence="2">The sequence shown here is derived from an EMBL/GenBank/DDBJ whole genome shotgun (WGS) entry which is preliminary data.</text>
</comment>
<dbReference type="SUPFAM" id="SSF51206">
    <property type="entry name" value="cAMP-binding domain-like"/>
    <property type="match status" value="1"/>
</dbReference>
<dbReference type="PROSITE" id="PS50042">
    <property type="entry name" value="CNMP_BINDING_3"/>
    <property type="match status" value="1"/>
</dbReference>
<keyword evidence="3" id="KW-1185">Reference proteome</keyword>
<dbReference type="InterPro" id="IPR014710">
    <property type="entry name" value="RmlC-like_jellyroll"/>
</dbReference>
<name>A0A4U0GRQ3_9SPHI</name>
<dbReference type="InterPro" id="IPR000595">
    <property type="entry name" value="cNMP-bd_dom"/>
</dbReference>
<dbReference type="AlphaFoldDB" id="A0A4U0GRQ3"/>
<evidence type="ECO:0000313" key="2">
    <source>
        <dbReference type="EMBL" id="TJY61436.1"/>
    </source>
</evidence>
<dbReference type="RefSeq" id="WP_136822790.1">
    <property type="nucleotide sequence ID" value="NZ_BMJX01000009.1"/>
</dbReference>
<gene>
    <name evidence="2" type="ORF">FAZ19_21285</name>
</gene>
<reference evidence="2 3" key="1">
    <citation type="submission" date="2019-04" db="EMBL/GenBank/DDBJ databases">
        <title>Sphingobacterium olei sp. nov., isolated from oil-contaminated soil.</title>
        <authorList>
            <person name="Liu B."/>
        </authorList>
    </citation>
    <scope>NUCLEOTIDE SEQUENCE [LARGE SCALE GENOMIC DNA]</scope>
    <source>
        <strain evidence="2 3">Y3L14</strain>
    </source>
</reference>
<dbReference type="EMBL" id="SUKA01000009">
    <property type="protein sequence ID" value="TJY61436.1"/>
    <property type="molecule type" value="Genomic_DNA"/>
</dbReference>
<dbReference type="Gene3D" id="2.60.120.10">
    <property type="entry name" value="Jelly Rolls"/>
    <property type="match status" value="1"/>
</dbReference>